<evidence type="ECO:0000313" key="3">
    <source>
        <dbReference type="EMBL" id="GAA2933441.1"/>
    </source>
</evidence>
<dbReference type="CDD" id="cd02440">
    <property type="entry name" value="AdoMet_MTases"/>
    <property type="match status" value="1"/>
</dbReference>
<dbReference type="InterPro" id="IPR029063">
    <property type="entry name" value="SAM-dependent_MTases_sf"/>
</dbReference>
<comment type="caution">
    <text evidence="3">The sequence shown here is derived from an EMBL/GenBank/DDBJ whole genome shotgun (WGS) entry which is preliminary data.</text>
</comment>
<dbReference type="InterPro" id="IPR013216">
    <property type="entry name" value="Methyltransf_11"/>
</dbReference>
<evidence type="ECO:0000256" key="1">
    <source>
        <dbReference type="SAM" id="MobiDB-lite"/>
    </source>
</evidence>
<proteinExistence type="predicted"/>
<dbReference type="Proteomes" id="UP001501102">
    <property type="component" value="Unassembled WGS sequence"/>
</dbReference>
<reference evidence="3 4" key="1">
    <citation type="journal article" date="2019" name="Int. J. Syst. Evol. Microbiol.">
        <title>The Global Catalogue of Microorganisms (GCM) 10K type strain sequencing project: providing services to taxonomists for standard genome sequencing and annotation.</title>
        <authorList>
            <consortium name="The Broad Institute Genomics Platform"/>
            <consortium name="The Broad Institute Genome Sequencing Center for Infectious Disease"/>
            <person name="Wu L."/>
            <person name="Ma J."/>
        </authorList>
    </citation>
    <scope>NUCLEOTIDE SEQUENCE [LARGE SCALE GENOMIC DNA]</scope>
    <source>
        <strain evidence="3 4">JCM 4087</strain>
    </source>
</reference>
<evidence type="ECO:0000313" key="4">
    <source>
        <dbReference type="Proteomes" id="UP001501102"/>
    </source>
</evidence>
<protein>
    <recommendedName>
        <fullName evidence="2">Methyltransferase type 11 domain-containing protein</fullName>
    </recommendedName>
</protein>
<name>A0ABN3X2D0_STRTU</name>
<organism evidence="3 4">
    <name type="scientific">Streptomyces thioluteus</name>
    <dbReference type="NCBI Taxonomy" id="66431"/>
    <lineage>
        <taxon>Bacteria</taxon>
        <taxon>Bacillati</taxon>
        <taxon>Actinomycetota</taxon>
        <taxon>Actinomycetes</taxon>
        <taxon>Kitasatosporales</taxon>
        <taxon>Streptomycetaceae</taxon>
        <taxon>Streptomyces</taxon>
    </lineage>
</organism>
<dbReference type="SUPFAM" id="SSF53335">
    <property type="entry name" value="S-adenosyl-L-methionine-dependent methyltransferases"/>
    <property type="match status" value="1"/>
</dbReference>
<feature type="compositionally biased region" description="Low complexity" evidence="1">
    <location>
        <begin position="60"/>
        <end position="76"/>
    </location>
</feature>
<feature type="domain" description="Methyltransferase type 11" evidence="2">
    <location>
        <begin position="2"/>
        <end position="41"/>
    </location>
</feature>
<dbReference type="EMBL" id="BAAAXZ010000119">
    <property type="protein sequence ID" value="GAA2933441.1"/>
    <property type="molecule type" value="Genomic_DNA"/>
</dbReference>
<gene>
    <name evidence="3" type="ORF">GCM10020221_31470</name>
</gene>
<sequence>MHFTPGAFDIVLCHGVLMHVEEPDPLLAGLARVLAPGGLLSLVVRNADALALRAPGWPVTGTRRWPPSTPRTPSTRRPARGCAPTGGRR</sequence>
<feature type="region of interest" description="Disordered" evidence="1">
    <location>
        <begin position="58"/>
        <end position="89"/>
    </location>
</feature>
<keyword evidence="4" id="KW-1185">Reference proteome</keyword>
<accession>A0ABN3X2D0</accession>
<dbReference type="Pfam" id="PF08241">
    <property type="entry name" value="Methyltransf_11"/>
    <property type="match status" value="1"/>
</dbReference>
<evidence type="ECO:0000259" key="2">
    <source>
        <dbReference type="Pfam" id="PF08241"/>
    </source>
</evidence>
<dbReference type="Gene3D" id="3.40.50.150">
    <property type="entry name" value="Vaccinia Virus protein VP39"/>
    <property type="match status" value="1"/>
</dbReference>